<dbReference type="EMBL" id="CM000607">
    <property type="protein sequence ID" value="EEC50181.1"/>
    <property type="molecule type" value="Genomic_DNA"/>
</dbReference>
<dbReference type="InterPro" id="IPR020103">
    <property type="entry name" value="PsdUridine_synth_cat_dom_sf"/>
</dbReference>
<feature type="non-terminal residue" evidence="3">
    <location>
        <position position="1"/>
    </location>
</feature>
<dbReference type="InterPro" id="IPR050188">
    <property type="entry name" value="RluA_PseudoU_synthase"/>
</dbReference>
<dbReference type="OrthoDB" id="418349at2759"/>
<dbReference type="PANTHER" id="PTHR21600">
    <property type="entry name" value="MITOCHONDRIAL RNA PSEUDOURIDINE SYNTHASE"/>
    <property type="match status" value="1"/>
</dbReference>
<dbReference type="InterPro" id="IPR006145">
    <property type="entry name" value="PsdUridine_synth_RsuA/RluA"/>
</dbReference>
<protein>
    <recommendedName>
        <fullName evidence="2">Pseudouridine synthase RsuA/RluA-like domain-containing protein</fullName>
    </recommendedName>
</protein>
<dbReference type="GO" id="GO:0000455">
    <property type="term" value="P:enzyme-directed rRNA pseudouridine synthesis"/>
    <property type="evidence" value="ECO:0007669"/>
    <property type="project" value="TreeGrafter"/>
</dbReference>
<dbReference type="GO" id="GO:0009982">
    <property type="term" value="F:pseudouridine synthase activity"/>
    <property type="evidence" value="ECO:0007669"/>
    <property type="project" value="InterPro"/>
</dbReference>
<dbReference type="RefSeq" id="XP_002178516.1">
    <property type="nucleotide sequence ID" value="XM_002178480.1"/>
</dbReference>
<dbReference type="CDD" id="cd02869">
    <property type="entry name" value="PseudoU_synth_RluA_like"/>
    <property type="match status" value="1"/>
</dbReference>
<name>B7FU02_PHATC</name>
<dbReference type="SUPFAM" id="SSF55120">
    <property type="entry name" value="Pseudouridine synthase"/>
    <property type="match status" value="1"/>
</dbReference>
<evidence type="ECO:0000256" key="1">
    <source>
        <dbReference type="ARBA" id="ARBA00010876"/>
    </source>
</evidence>
<dbReference type="STRING" id="556484.B7FU02"/>
<dbReference type="PROSITE" id="PS01129">
    <property type="entry name" value="PSI_RLU"/>
    <property type="match status" value="1"/>
</dbReference>
<dbReference type="eggNOG" id="KOG1919">
    <property type="taxonomic scope" value="Eukaryota"/>
</dbReference>
<evidence type="ECO:0000313" key="3">
    <source>
        <dbReference type="EMBL" id="EEC50181.1"/>
    </source>
</evidence>
<dbReference type="GeneID" id="7197870"/>
<dbReference type="Gene3D" id="3.30.2350.10">
    <property type="entry name" value="Pseudouridine synthase"/>
    <property type="match status" value="1"/>
</dbReference>
<reference evidence="4" key="2">
    <citation type="submission" date="2008-08" db="EMBL/GenBank/DDBJ databases">
        <authorList>
            <consortium name="Diatom Consortium"/>
            <person name="Grigoriev I."/>
            <person name="Grimwood J."/>
            <person name="Kuo A."/>
            <person name="Otillar R.P."/>
            <person name="Salamov A."/>
            <person name="Detter J.C."/>
            <person name="Lindquist E."/>
            <person name="Shapiro H."/>
            <person name="Lucas S."/>
            <person name="Glavina del Rio T."/>
            <person name="Pitluck S."/>
            <person name="Rokhsar D."/>
            <person name="Bowler C."/>
        </authorList>
    </citation>
    <scope>GENOME REANNOTATION</scope>
    <source>
        <strain evidence="4">CCAP 1055/1</strain>
    </source>
</reference>
<sequence>LHILYCDEHICVVNKPSGILSVPGPRRNPSIANLVYEILNPPIDIDQMVVHRIDMDTSGVLVFALTELALRQLHDDFRSRRVKKTYEALLAGHFRKATQVEIDVALERDPYHPPFMRRYWEPQRSATYSRQFSQIYQPSAQAHLPVSRVHMSPHTGRTHQLRVHAAALGYPIIGDDIYGFEGEGDCGVNSTILDQLIPNRMSLHQQLQELQLPLCLHAKQLCIFHPFSGAPMIFECEAPF</sequence>
<dbReference type="GO" id="GO:0003723">
    <property type="term" value="F:RNA binding"/>
    <property type="evidence" value="ECO:0007669"/>
    <property type="project" value="InterPro"/>
</dbReference>
<dbReference type="Proteomes" id="UP000000759">
    <property type="component" value="Chromosome 4"/>
</dbReference>
<organism evidence="3 4">
    <name type="scientific">Phaeodactylum tricornutum (strain CCAP 1055/1)</name>
    <dbReference type="NCBI Taxonomy" id="556484"/>
    <lineage>
        <taxon>Eukaryota</taxon>
        <taxon>Sar</taxon>
        <taxon>Stramenopiles</taxon>
        <taxon>Ochrophyta</taxon>
        <taxon>Bacillariophyta</taxon>
        <taxon>Bacillariophyceae</taxon>
        <taxon>Bacillariophycidae</taxon>
        <taxon>Naviculales</taxon>
        <taxon>Phaeodactylaceae</taxon>
        <taxon>Phaeodactylum</taxon>
    </lineage>
</organism>
<keyword evidence="4" id="KW-1185">Reference proteome</keyword>
<dbReference type="InParanoid" id="B7FU02"/>
<dbReference type="InterPro" id="IPR006224">
    <property type="entry name" value="PsdUridine_synth_RluA-like_CS"/>
</dbReference>
<feature type="domain" description="Pseudouridine synthase RsuA/RluA-like" evidence="2">
    <location>
        <begin position="9"/>
        <end position="167"/>
    </location>
</feature>
<gene>
    <name evidence="3" type="ORF">PHATRDRAFT_11041</name>
</gene>
<comment type="similarity">
    <text evidence="1">Belongs to the pseudouridine synthase RluA family.</text>
</comment>
<dbReference type="AlphaFoldDB" id="B7FU02"/>
<dbReference type="PaxDb" id="2850-Phatr11041"/>
<dbReference type="KEGG" id="pti:PHATRDRAFT_11041"/>
<reference evidence="3 4" key="1">
    <citation type="journal article" date="2008" name="Nature">
        <title>The Phaeodactylum genome reveals the evolutionary history of diatom genomes.</title>
        <authorList>
            <person name="Bowler C."/>
            <person name="Allen A.E."/>
            <person name="Badger J.H."/>
            <person name="Grimwood J."/>
            <person name="Jabbari K."/>
            <person name="Kuo A."/>
            <person name="Maheswari U."/>
            <person name="Martens C."/>
            <person name="Maumus F."/>
            <person name="Otillar R.P."/>
            <person name="Rayko E."/>
            <person name="Salamov A."/>
            <person name="Vandepoele K."/>
            <person name="Beszteri B."/>
            <person name="Gruber A."/>
            <person name="Heijde M."/>
            <person name="Katinka M."/>
            <person name="Mock T."/>
            <person name="Valentin K."/>
            <person name="Verret F."/>
            <person name="Berges J.A."/>
            <person name="Brownlee C."/>
            <person name="Cadoret J.P."/>
            <person name="Chiovitti A."/>
            <person name="Choi C.J."/>
            <person name="Coesel S."/>
            <person name="De Martino A."/>
            <person name="Detter J.C."/>
            <person name="Durkin C."/>
            <person name="Falciatore A."/>
            <person name="Fournet J."/>
            <person name="Haruta M."/>
            <person name="Huysman M.J."/>
            <person name="Jenkins B.D."/>
            <person name="Jiroutova K."/>
            <person name="Jorgensen R.E."/>
            <person name="Joubert Y."/>
            <person name="Kaplan A."/>
            <person name="Kroger N."/>
            <person name="Kroth P.G."/>
            <person name="La Roche J."/>
            <person name="Lindquist E."/>
            <person name="Lommer M."/>
            <person name="Martin-Jezequel V."/>
            <person name="Lopez P.J."/>
            <person name="Lucas S."/>
            <person name="Mangogna M."/>
            <person name="McGinnis K."/>
            <person name="Medlin L.K."/>
            <person name="Montsant A."/>
            <person name="Oudot-Le Secq M.P."/>
            <person name="Napoli C."/>
            <person name="Obornik M."/>
            <person name="Parker M.S."/>
            <person name="Petit J.L."/>
            <person name="Porcel B.M."/>
            <person name="Poulsen N."/>
            <person name="Robison M."/>
            <person name="Rychlewski L."/>
            <person name="Rynearson T.A."/>
            <person name="Schmutz J."/>
            <person name="Shapiro H."/>
            <person name="Siaut M."/>
            <person name="Stanley M."/>
            <person name="Sussman M.R."/>
            <person name="Taylor A.R."/>
            <person name="Vardi A."/>
            <person name="von Dassow P."/>
            <person name="Vyverman W."/>
            <person name="Willis A."/>
            <person name="Wyrwicz L.S."/>
            <person name="Rokhsar D.S."/>
            <person name="Weissenbach J."/>
            <person name="Armbrust E.V."/>
            <person name="Green B.R."/>
            <person name="Van de Peer Y."/>
            <person name="Grigoriev I.V."/>
        </authorList>
    </citation>
    <scope>NUCLEOTIDE SEQUENCE [LARGE SCALE GENOMIC DNA]</scope>
    <source>
        <strain evidence="3 4">CCAP 1055/1</strain>
    </source>
</reference>
<proteinExistence type="inferred from homology"/>
<evidence type="ECO:0000259" key="2">
    <source>
        <dbReference type="Pfam" id="PF00849"/>
    </source>
</evidence>
<evidence type="ECO:0000313" key="4">
    <source>
        <dbReference type="Proteomes" id="UP000000759"/>
    </source>
</evidence>
<dbReference type="PANTHER" id="PTHR21600:SF87">
    <property type="entry name" value="RNA PSEUDOURIDYLATE SYNTHASE DOMAIN-CONTAINING PROTEIN 1"/>
    <property type="match status" value="1"/>
</dbReference>
<accession>B7FU02</accession>
<dbReference type="Pfam" id="PF00849">
    <property type="entry name" value="PseudoU_synth_2"/>
    <property type="match status" value="1"/>
</dbReference>